<dbReference type="GeneID" id="57166175"/>
<accession>A0A1S1LDP5</accession>
<name>A0A1S1LDP5_9MYCO</name>
<dbReference type="RefSeq" id="WP_070936490.1">
    <property type="nucleotide sequence ID" value="NZ_MLIK01000004.1"/>
</dbReference>
<dbReference type="AlphaFoldDB" id="A0A1S1LDP5"/>
<dbReference type="Proteomes" id="UP000179616">
    <property type="component" value="Unassembled WGS sequence"/>
</dbReference>
<dbReference type="Pfam" id="PF17418">
    <property type="entry name" value="SdpA"/>
    <property type="match status" value="1"/>
</dbReference>
<evidence type="ECO:0008006" key="4">
    <source>
        <dbReference type="Google" id="ProtNLM"/>
    </source>
</evidence>
<keyword evidence="1" id="KW-1133">Transmembrane helix</keyword>
<keyword evidence="1" id="KW-0812">Transmembrane</keyword>
<evidence type="ECO:0000313" key="2">
    <source>
        <dbReference type="EMBL" id="OHU31072.1"/>
    </source>
</evidence>
<organism evidence="2 3">
    <name type="scientific">Mycobacteroides franklinii</name>
    <dbReference type="NCBI Taxonomy" id="948102"/>
    <lineage>
        <taxon>Bacteria</taxon>
        <taxon>Bacillati</taxon>
        <taxon>Actinomycetota</taxon>
        <taxon>Actinomycetes</taxon>
        <taxon>Mycobacteriales</taxon>
        <taxon>Mycobacteriaceae</taxon>
        <taxon>Mycobacteroides</taxon>
    </lineage>
</organism>
<dbReference type="InterPro" id="IPR023902">
    <property type="entry name" value="Sporulation_SdpA"/>
</dbReference>
<evidence type="ECO:0000313" key="3">
    <source>
        <dbReference type="Proteomes" id="UP000179616"/>
    </source>
</evidence>
<gene>
    <name evidence="2" type="ORF">BKG76_05120</name>
</gene>
<reference evidence="2 3" key="1">
    <citation type="submission" date="2016-10" db="EMBL/GenBank/DDBJ databases">
        <title>Evaluation of Human, Veterinary and Environmental Mycobacterium chelonae Isolates by Core Genome Phylogenomic Analysis, Targeted Gene Comparison, and Anti-microbial Susceptibility Patterns: A Tale of Mistaken Identities.</title>
        <authorList>
            <person name="Fogelson S.B."/>
            <person name="Camus A.C."/>
            <person name="Lorenz W."/>
            <person name="Vasireddy R."/>
            <person name="Vasireddy S."/>
            <person name="Smith T."/>
            <person name="Brown-Elliott B.A."/>
            <person name="Wallace R.J.Jr."/>
            <person name="Hasan N.A."/>
            <person name="Reischl U."/>
            <person name="Sanchez S."/>
        </authorList>
    </citation>
    <scope>NUCLEOTIDE SEQUENCE [LARGE SCALE GENOMIC DNA]</scope>
    <source>
        <strain evidence="2 3">1559</strain>
    </source>
</reference>
<protein>
    <recommendedName>
        <fullName evidence="4">SdpA family antimicrobial peptide system protein</fullName>
    </recommendedName>
</protein>
<dbReference type="STRING" id="948102.BKG76_05120"/>
<evidence type="ECO:0000256" key="1">
    <source>
        <dbReference type="SAM" id="Phobius"/>
    </source>
</evidence>
<keyword evidence="1" id="KW-0472">Membrane</keyword>
<dbReference type="NCBIfam" id="TIGR04034">
    <property type="entry name" value="export_SdpA"/>
    <property type="match status" value="1"/>
</dbReference>
<feature type="transmembrane region" description="Helical" evidence="1">
    <location>
        <begin position="25"/>
        <end position="44"/>
    </location>
</feature>
<dbReference type="EMBL" id="MLIK01000004">
    <property type="protein sequence ID" value="OHU31072.1"/>
    <property type="molecule type" value="Genomic_DNA"/>
</dbReference>
<dbReference type="OrthoDB" id="799068at2"/>
<comment type="caution">
    <text evidence="2">The sequence shown here is derived from an EMBL/GenBank/DDBJ whole genome shotgun (WGS) entry which is preliminary data.</text>
</comment>
<proteinExistence type="predicted"/>
<sequence length="202" mass="22581">MTEPQEKAAHNRIGRNKAASTLKVFYLYSATLLFLFTCFLLATLPPNVLIDGERTVPMRNLLQSVAAQNFGFFTRSAQLEQLDVYRVSGDTATSLLITPQSRQSNMYGLSRRQRAQGPEIATIVNSITPDRWTPCDSGGKDCILQVLHTSPLLRKNNSPIPTMCGDLVFTTEKTVKWSFRDLVPTTYHVTRTIHVTAECKAT</sequence>